<name>A0A7I4ABK6_PHYPA</name>
<evidence type="ECO:0000313" key="1">
    <source>
        <dbReference type="EnsemblPlants" id="Pp3c10_7240V3.1"/>
    </source>
</evidence>
<proteinExistence type="predicted"/>
<reference evidence="1" key="3">
    <citation type="submission" date="2020-12" db="UniProtKB">
        <authorList>
            <consortium name="EnsemblPlants"/>
        </authorList>
    </citation>
    <scope>IDENTIFICATION</scope>
</reference>
<dbReference type="Gramene" id="Pp3c10_7240V3.1">
    <property type="protein sequence ID" value="Pp3c10_7240V3.1"/>
    <property type="gene ID" value="Pp3c10_7240"/>
</dbReference>
<dbReference type="AlphaFoldDB" id="A0A7I4ABK6"/>
<protein>
    <submittedName>
        <fullName evidence="1">Uncharacterized protein</fullName>
    </submittedName>
</protein>
<reference evidence="1 2" key="2">
    <citation type="journal article" date="2018" name="Plant J.">
        <title>The Physcomitrella patens chromosome-scale assembly reveals moss genome structure and evolution.</title>
        <authorList>
            <person name="Lang D."/>
            <person name="Ullrich K.K."/>
            <person name="Murat F."/>
            <person name="Fuchs J."/>
            <person name="Jenkins J."/>
            <person name="Haas F.B."/>
            <person name="Piednoel M."/>
            <person name="Gundlach H."/>
            <person name="Van Bel M."/>
            <person name="Meyberg R."/>
            <person name="Vives C."/>
            <person name="Morata J."/>
            <person name="Symeonidi A."/>
            <person name="Hiss M."/>
            <person name="Muchero W."/>
            <person name="Kamisugi Y."/>
            <person name="Saleh O."/>
            <person name="Blanc G."/>
            <person name="Decker E.L."/>
            <person name="van Gessel N."/>
            <person name="Grimwood J."/>
            <person name="Hayes R.D."/>
            <person name="Graham S.W."/>
            <person name="Gunter L.E."/>
            <person name="McDaniel S.F."/>
            <person name="Hoernstein S.N.W."/>
            <person name="Larsson A."/>
            <person name="Li F.W."/>
            <person name="Perroud P.F."/>
            <person name="Phillips J."/>
            <person name="Ranjan P."/>
            <person name="Rokshar D.S."/>
            <person name="Rothfels C.J."/>
            <person name="Schneider L."/>
            <person name="Shu S."/>
            <person name="Stevenson D.W."/>
            <person name="Thummler F."/>
            <person name="Tillich M."/>
            <person name="Villarreal Aguilar J.C."/>
            <person name="Widiez T."/>
            <person name="Wong G.K."/>
            <person name="Wymore A."/>
            <person name="Zhang Y."/>
            <person name="Zimmer A.D."/>
            <person name="Quatrano R.S."/>
            <person name="Mayer K.F.X."/>
            <person name="Goodstein D."/>
            <person name="Casacuberta J.M."/>
            <person name="Vandepoele K."/>
            <person name="Reski R."/>
            <person name="Cuming A.C."/>
            <person name="Tuskan G.A."/>
            <person name="Maumus F."/>
            <person name="Salse J."/>
            <person name="Schmutz J."/>
            <person name="Rensing S.A."/>
        </authorList>
    </citation>
    <scope>NUCLEOTIDE SEQUENCE [LARGE SCALE GENOMIC DNA]</scope>
    <source>
        <strain evidence="1 2">cv. Gransden 2004</strain>
    </source>
</reference>
<dbReference type="EMBL" id="ABEU02000010">
    <property type="status" value="NOT_ANNOTATED_CDS"/>
    <property type="molecule type" value="Genomic_DNA"/>
</dbReference>
<dbReference type="Proteomes" id="UP000006727">
    <property type="component" value="Chromosome 10"/>
</dbReference>
<reference evidence="1 2" key="1">
    <citation type="journal article" date="2008" name="Science">
        <title>The Physcomitrella genome reveals evolutionary insights into the conquest of land by plants.</title>
        <authorList>
            <person name="Rensing S."/>
            <person name="Lang D."/>
            <person name="Zimmer A."/>
            <person name="Terry A."/>
            <person name="Salamov A."/>
            <person name="Shapiro H."/>
            <person name="Nishiyama T."/>
            <person name="Perroud P.-F."/>
            <person name="Lindquist E."/>
            <person name="Kamisugi Y."/>
            <person name="Tanahashi T."/>
            <person name="Sakakibara K."/>
            <person name="Fujita T."/>
            <person name="Oishi K."/>
            <person name="Shin-I T."/>
            <person name="Kuroki Y."/>
            <person name="Toyoda A."/>
            <person name="Suzuki Y."/>
            <person name="Hashimoto A."/>
            <person name="Yamaguchi K."/>
            <person name="Sugano A."/>
            <person name="Kohara Y."/>
            <person name="Fujiyama A."/>
            <person name="Anterola A."/>
            <person name="Aoki S."/>
            <person name="Ashton N."/>
            <person name="Barbazuk W.B."/>
            <person name="Barker E."/>
            <person name="Bennetzen J."/>
            <person name="Bezanilla M."/>
            <person name="Blankenship R."/>
            <person name="Cho S.H."/>
            <person name="Dutcher S."/>
            <person name="Estelle M."/>
            <person name="Fawcett J.A."/>
            <person name="Gundlach H."/>
            <person name="Hanada K."/>
            <person name="Heyl A."/>
            <person name="Hicks K.A."/>
            <person name="Hugh J."/>
            <person name="Lohr M."/>
            <person name="Mayer K."/>
            <person name="Melkozernov A."/>
            <person name="Murata T."/>
            <person name="Nelson D."/>
            <person name="Pils B."/>
            <person name="Prigge M."/>
            <person name="Reiss B."/>
            <person name="Renner T."/>
            <person name="Rombauts S."/>
            <person name="Rushton P."/>
            <person name="Sanderfoot A."/>
            <person name="Schween G."/>
            <person name="Shiu S.-H."/>
            <person name="Stueber K."/>
            <person name="Theodoulou F.L."/>
            <person name="Tu H."/>
            <person name="Van de Peer Y."/>
            <person name="Verrier P.J."/>
            <person name="Waters E."/>
            <person name="Wood A."/>
            <person name="Yang L."/>
            <person name="Cove D."/>
            <person name="Cuming A."/>
            <person name="Hasebe M."/>
            <person name="Lucas S."/>
            <person name="Mishler D.B."/>
            <person name="Reski R."/>
            <person name="Grigoriev I."/>
            <person name="Quatrano R.S."/>
            <person name="Boore J.L."/>
        </authorList>
    </citation>
    <scope>NUCLEOTIDE SEQUENCE [LARGE SCALE GENOMIC DNA]</scope>
    <source>
        <strain evidence="1 2">cv. Gransden 2004</strain>
    </source>
</reference>
<sequence>MCIRTGLSSLLGVPGVLHHSYALPLQVRVQVYDPADLGFYWTSKFDDVAIANLRTSRAVMYLTDGCIVCTYILRTPCHILTRQQL</sequence>
<organism evidence="1 2">
    <name type="scientific">Physcomitrium patens</name>
    <name type="common">Spreading-leaved earth moss</name>
    <name type="synonym">Physcomitrella patens</name>
    <dbReference type="NCBI Taxonomy" id="3218"/>
    <lineage>
        <taxon>Eukaryota</taxon>
        <taxon>Viridiplantae</taxon>
        <taxon>Streptophyta</taxon>
        <taxon>Embryophyta</taxon>
        <taxon>Bryophyta</taxon>
        <taxon>Bryophytina</taxon>
        <taxon>Bryopsida</taxon>
        <taxon>Funariidae</taxon>
        <taxon>Funariales</taxon>
        <taxon>Funariaceae</taxon>
        <taxon>Physcomitrium</taxon>
    </lineage>
</organism>
<accession>A0A7I4ABK6</accession>
<dbReference type="EnsemblPlants" id="Pp3c10_7240V3.1">
    <property type="protein sequence ID" value="Pp3c10_7240V3.1"/>
    <property type="gene ID" value="Pp3c10_7240"/>
</dbReference>
<dbReference type="InParanoid" id="A0A7I4ABK6"/>
<evidence type="ECO:0000313" key="2">
    <source>
        <dbReference type="Proteomes" id="UP000006727"/>
    </source>
</evidence>
<keyword evidence="2" id="KW-1185">Reference proteome</keyword>